<feature type="transmembrane region" description="Helical" evidence="1">
    <location>
        <begin position="96"/>
        <end position="120"/>
    </location>
</feature>
<dbReference type="EMBL" id="MU157862">
    <property type="protein sequence ID" value="KAF9527335.1"/>
    <property type="molecule type" value="Genomic_DNA"/>
</dbReference>
<keyword evidence="1" id="KW-1133">Transmembrane helix</keyword>
<feature type="transmembrane region" description="Helical" evidence="1">
    <location>
        <begin position="15"/>
        <end position="37"/>
    </location>
</feature>
<feature type="transmembrane region" description="Helical" evidence="1">
    <location>
        <begin position="49"/>
        <end position="76"/>
    </location>
</feature>
<reference evidence="2" key="1">
    <citation type="submission" date="2020-11" db="EMBL/GenBank/DDBJ databases">
        <authorList>
            <consortium name="DOE Joint Genome Institute"/>
            <person name="Ahrendt S."/>
            <person name="Riley R."/>
            <person name="Andreopoulos W."/>
            <person name="Labutti K."/>
            <person name="Pangilinan J."/>
            <person name="Ruiz-Duenas F.J."/>
            <person name="Barrasa J.M."/>
            <person name="Sanchez-Garcia M."/>
            <person name="Camarero S."/>
            <person name="Miyauchi S."/>
            <person name="Serrano A."/>
            <person name="Linde D."/>
            <person name="Babiker R."/>
            <person name="Drula E."/>
            <person name="Ayuso-Fernandez I."/>
            <person name="Pacheco R."/>
            <person name="Padilla G."/>
            <person name="Ferreira P."/>
            <person name="Barriuso J."/>
            <person name="Kellner H."/>
            <person name="Castanera R."/>
            <person name="Alfaro M."/>
            <person name="Ramirez L."/>
            <person name="Pisabarro A.G."/>
            <person name="Kuo A."/>
            <person name="Tritt A."/>
            <person name="Lipzen A."/>
            <person name="He G."/>
            <person name="Yan M."/>
            <person name="Ng V."/>
            <person name="Cullen D."/>
            <person name="Martin F."/>
            <person name="Rosso M.-N."/>
            <person name="Henrissat B."/>
            <person name="Hibbett D."/>
            <person name="Martinez A.T."/>
            <person name="Grigoriev I.V."/>
        </authorList>
    </citation>
    <scope>NUCLEOTIDE SEQUENCE</scope>
    <source>
        <strain evidence="2">CBS 506.95</strain>
    </source>
</reference>
<keyword evidence="3" id="KW-1185">Reference proteome</keyword>
<gene>
    <name evidence="2" type="ORF">CPB83DRAFT_768600</name>
</gene>
<evidence type="ECO:0000313" key="2">
    <source>
        <dbReference type="EMBL" id="KAF9527335.1"/>
    </source>
</evidence>
<organism evidence="2 3">
    <name type="scientific">Crepidotus variabilis</name>
    <dbReference type="NCBI Taxonomy" id="179855"/>
    <lineage>
        <taxon>Eukaryota</taxon>
        <taxon>Fungi</taxon>
        <taxon>Dikarya</taxon>
        <taxon>Basidiomycota</taxon>
        <taxon>Agaricomycotina</taxon>
        <taxon>Agaricomycetes</taxon>
        <taxon>Agaricomycetidae</taxon>
        <taxon>Agaricales</taxon>
        <taxon>Agaricineae</taxon>
        <taxon>Crepidotaceae</taxon>
        <taxon>Crepidotus</taxon>
    </lineage>
</organism>
<dbReference type="Proteomes" id="UP000807306">
    <property type="component" value="Unassembled WGS sequence"/>
</dbReference>
<keyword evidence="1" id="KW-0812">Transmembrane</keyword>
<evidence type="ECO:0000313" key="3">
    <source>
        <dbReference type="Proteomes" id="UP000807306"/>
    </source>
</evidence>
<dbReference type="OrthoDB" id="3357408at2759"/>
<proteinExistence type="predicted"/>
<feature type="transmembrane region" description="Helical" evidence="1">
    <location>
        <begin position="132"/>
        <end position="152"/>
    </location>
</feature>
<comment type="caution">
    <text evidence="2">The sequence shown here is derived from an EMBL/GenBank/DDBJ whole genome shotgun (WGS) entry which is preliminary data.</text>
</comment>
<keyword evidence="1" id="KW-0472">Membrane</keyword>
<sequence length="302" mass="34155">MPDALSVSLTQLTGMFVQAIFFGVLMVTFGFCLNSLFTYRGRMKRSREVNWLMVSFTTLSFVLAVFDLCLAFYLNLEVFVFLQGKVDPAKAFSSTSSWISITKSALIHIQVLLGDSMLIYRCWIVWNRSFKAILLSLTLWLAAISITVWFVYLEVSIKNHLVISSKLLTPAITTFWAITITLNIITTALLVYCIWRVELSNKSVRSGRSDDPSSLAKVVRYVIESGLLYTVSSIITFIAVVTGSNGPYIMGNAVSNLRRFNYHGPLFDRICTGHHDRSNCLQPHHHPHIKDWRGALRIGDVR</sequence>
<protein>
    <submittedName>
        <fullName evidence="2">Uncharacterized protein</fullName>
    </submittedName>
</protein>
<feature type="transmembrane region" description="Helical" evidence="1">
    <location>
        <begin position="218"/>
        <end position="241"/>
    </location>
</feature>
<accession>A0A9P6EE65</accession>
<evidence type="ECO:0000256" key="1">
    <source>
        <dbReference type="SAM" id="Phobius"/>
    </source>
</evidence>
<name>A0A9P6EE65_9AGAR</name>
<feature type="transmembrane region" description="Helical" evidence="1">
    <location>
        <begin position="172"/>
        <end position="197"/>
    </location>
</feature>
<dbReference type="AlphaFoldDB" id="A0A9P6EE65"/>